<sequence length="123" mass="12523">MAEDLNVEVVAADRKVWSGEASIVIARTPEGEIGIMSGHEPVLGLLVAGPVTVRSTGGEAVVVAVSGGFLSVSENTIAILAEQAELADEIDVAAAQAELAELGEDGDGASRWAQARLDVAASR</sequence>
<dbReference type="GO" id="GO:0045259">
    <property type="term" value="C:proton-transporting ATP synthase complex"/>
    <property type="evidence" value="ECO:0007669"/>
    <property type="project" value="UniProtKB-KW"/>
</dbReference>
<evidence type="ECO:0000256" key="3">
    <source>
        <dbReference type="ARBA" id="ARBA00022448"/>
    </source>
</evidence>
<dbReference type="PANTHER" id="PTHR13822:SF10">
    <property type="entry name" value="ATP SYNTHASE EPSILON CHAIN, CHLOROPLASTIC"/>
    <property type="match status" value="1"/>
</dbReference>
<dbReference type="Pfam" id="PF02823">
    <property type="entry name" value="ATP-synt_DE_N"/>
    <property type="match status" value="1"/>
</dbReference>
<keyword evidence="6 8" id="KW-0139">CF(1)</keyword>
<dbReference type="EMBL" id="LT629791">
    <property type="protein sequence ID" value="SDU57020.1"/>
    <property type="molecule type" value="Genomic_DNA"/>
</dbReference>
<dbReference type="NCBIfam" id="NF009977">
    <property type="entry name" value="PRK13442.1"/>
    <property type="match status" value="1"/>
</dbReference>
<comment type="subunit">
    <text evidence="8 9">F-type ATPases have 2 components, CF(1) - the catalytic core - and CF(0) - the membrane proton channel. CF(1) has five subunits: alpha(3), beta(3), gamma(1), delta(1), epsilon(1). CF(0) has three main subunits: a, b and c.</text>
</comment>
<dbReference type="NCBIfam" id="TIGR01216">
    <property type="entry name" value="ATP_synt_epsi"/>
    <property type="match status" value="1"/>
</dbReference>
<evidence type="ECO:0000313" key="12">
    <source>
        <dbReference type="Proteomes" id="UP000182977"/>
    </source>
</evidence>
<feature type="domain" description="ATP synthase F1 complex delta/epsilon subunit N-terminal" evidence="10">
    <location>
        <begin position="5"/>
        <end position="84"/>
    </location>
</feature>
<comment type="function">
    <text evidence="8">Produces ATP from ADP in the presence of a proton gradient across the membrane.</text>
</comment>
<accession>A0A1H2JKP4</accession>
<keyword evidence="3 8" id="KW-0813">Transport</keyword>
<evidence type="ECO:0000256" key="7">
    <source>
        <dbReference type="ARBA" id="ARBA00023310"/>
    </source>
</evidence>
<keyword evidence="7 8" id="KW-0066">ATP synthesis</keyword>
<evidence type="ECO:0000256" key="6">
    <source>
        <dbReference type="ARBA" id="ARBA00023196"/>
    </source>
</evidence>
<evidence type="ECO:0000256" key="9">
    <source>
        <dbReference type="RuleBase" id="RU003656"/>
    </source>
</evidence>
<dbReference type="PANTHER" id="PTHR13822">
    <property type="entry name" value="ATP SYNTHASE DELTA/EPSILON CHAIN"/>
    <property type="match status" value="1"/>
</dbReference>
<proteinExistence type="inferred from homology"/>
<dbReference type="OrthoDB" id="9791445at2"/>
<dbReference type="SUPFAM" id="SSF51344">
    <property type="entry name" value="Epsilon subunit of F1F0-ATP synthase N-terminal domain"/>
    <property type="match status" value="1"/>
</dbReference>
<dbReference type="CDD" id="cd12152">
    <property type="entry name" value="F1-ATPase_delta"/>
    <property type="match status" value="1"/>
</dbReference>
<keyword evidence="8" id="KW-1003">Cell membrane</keyword>
<keyword evidence="5 8" id="KW-0472">Membrane</keyword>
<evidence type="ECO:0000256" key="4">
    <source>
        <dbReference type="ARBA" id="ARBA00023065"/>
    </source>
</evidence>
<evidence type="ECO:0000256" key="8">
    <source>
        <dbReference type="HAMAP-Rule" id="MF_00530"/>
    </source>
</evidence>
<dbReference type="InterPro" id="IPR036771">
    <property type="entry name" value="ATPsynth_dsu/esu_N"/>
</dbReference>
<dbReference type="GO" id="GO:0005886">
    <property type="term" value="C:plasma membrane"/>
    <property type="evidence" value="ECO:0007669"/>
    <property type="project" value="UniProtKB-SubCell"/>
</dbReference>
<protein>
    <recommendedName>
        <fullName evidence="8">ATP synthase epsilon chain</fullName>
    </recommendedName>
    <alternativeName>
        <fullName evidence="8">ATP synthase F1 sector epsilon subunit</fullName>
    </alternativeName>
    <alternativeName>
        <fullName evidence="8">F-ATPase epsilon subunit</fullName>
    </alternativeName>
</protein>
<dbReference type="Gene3D" id="2.60.15.10">
    <property type="entry name" value="F0F1 ATP synthase delta/epsilon subunit, N-terminal"/>
    <property type="match status" value="1"/>
</dbReference>
<dbReference type="AlphaFoldDB" id="A0A1H2JKP4"/>
<comment type="similarity">
    <text evidence="2 8 9">Belongs to the ATPase epsilon chain family.</text>
</comment>
<comment type="subcellular location">
    <subcellularLocation>
        <location evidence="1 8">Cell membrane</location>
        <topology evidence="1 8">Peripheral membrane protein</topology>
    </subcellularLocation>
</comment>
<evidence type="ECO:0000256" key="1">
    <source>
        <dbReference type="ARBA" id="ARBA00004202"/>
    </source>
</evidence>
<dbReference type="STRING" id="419479.SAMN04488563_2813"/>
<evidence type="ECO:0000256" key="2">
    <source>
        <dbReference type="ARBA" id="ARBA00005712"/>
    </source>
</evidence>
<gene>
    <name evidence="8" type="primary">atpC</name>
    <name evidence="11" type="ORF">SAMN04488563_2813</name>
</gene>
<dbReference type="Proteomes" id="UP000182977">
    <property type="component" value="Chromosome I"/>
</dbReference>
<dbReference type="HAMAP" id="MF_00530">
    <property type="entry name" value="ATP_synth_epsil_bac"/>
    <property type="match status" value="1"/>
</dbReference>
<dbReference type="GO" id="GO:0005524">
    <property type="term" value="F:ATP binding"/>
    <property type="evidence" value="ECO:0007669"/>
    <property type="project" value="UniProtKB-UniRule"/>
</dbReference>
<evidence type="ECO:0000259" key="10">
    <source>
        <dbReference type="Pfam" id="PF02823"/>
    </source>
</evidence>
<dbReference type="RefSeq" id="WP_046771357.1">
    <property type="nucleotide sequence ID" value="NZ_LBMC01000041.1"/>
</dbReference>
<reference evidence="12" key="1">
    <citation type="submission" date="2016-10" db="EMBL/GenBank/DDBJ databases">
        <authorList>
            <person name="Varghese N."/>
            <person name="Submissions S."/>
        </authorList>
    </citation>
    <scope>NUCLEOTIDE SEQUENCE [LARGE SCALE GENOMIC DNA]</scope>
    <source>
        <strain evidence="12">DSM 45079</strain>
    </source>
</reference>
<organism evidence="11 12">
    <name type="scientific">Jiangella alkaliphila</name>
    <dbReference type="NCBI Taxonomy" id="419479"/>
    <lineage>
        <taxon>Bacteria</taxon>
        <taxon>Bacillati</taxon>
        <taxon>Actinomycetota</taxon>
        <taxon>Actinomycetes</taxon>
        <taxon>Jiangellales</taxon>
        <taxon>Jiangellaceae</taxon>
        <taxon>Jiangella</taxon>
    </lineage>
</organism>
<keyword evidence="12" id="KW-1185">Reference proteome</keyword>
<dbReference type="GO" id="GO:0046933">
    <property type="term" value="F:proton-transporting ATP synthase activity, rotational mechanism"/>
    <property type="evidence" value="ECO:0007669"/>
    <property type="project" value="UniProtKB-UniRule"/>
</dbReference>
<dbReference type="InterPro" id="IPR001469">
    <property type="entry name" value="ATP_synth_F1_dsu/esu"/>
</dbReference>
<evidence type="ECO:0000256" key="5">
    <source>
        <dbReference type="ARBA" id="ARBA00023136"/>
    </source>
</evidence>
<keyword evidence="4 8" id="KW-0406">Ion transport</keyword>
<evidence type="ECO:0000313" key="11">
    <source>
        <dbReference type="EMBL" id="SDU57020.1"/>
    </source>
</evidence>
<dbReference type="InterPro" id="IPR020546">
    <property type="entry name" value="ATP_synth_F1_dsu/esu_N"/>
</dbReference>
<name>A0A1H2JKP4_9ACTN</name>
<keyword evidence="8" id="KW-0375">Hydrogen ion transport</keyword>